<dbReference type="InterPro" id="IPR049746">
    <property type="entry name" value="TcpD-like_C"/>
</dbReference>
<evidence type="ECO:0000313" key="2">
    <source>
        <dbReference type="EMBL" id="RRG17349.1"/>
    </source>
</evidence>
<name>A0A3P2R967_WEIVI</name>
<evidence type="ECO:0000313" key="3">
    <source>
        <dbReference type="Proteomes" id="UP000275836"/>
    </source>
</evidence>
<feature type="transmembrane region" description="Helical" evidence="1">
    <location>
        <begin position="38"/>
        <end position="59"/>
    </location>
</feature>
<keyword evidence="1" id="KW-1133">Transmembrane helix</keyword>
<dbReference type="NCBIfam" id="NF040686">
    <property type="entry name" value="TcpD_dom"/>
    <property type="match status" value="1"/>
</dbReference>
<organism evidence="2 3">
    <name type="scientific">Weissella viridescens</name>
    <name type="common">Lactobacillus viridescens</name>
    <dbReference type="NCBI Taxonomy" id="1629"/>
    <lineage>
        <taxon>Bacteria</taxon>
        <taxon>Bacillati</taxon>
        <taxon>Bacillota</taxon>
        <taxon>Bacilli</taxon>
        <taxon>Lactobacillales</taxon>
        <taxon>Lactobacillaceae</taxon>
        <taxon>Weissella</taxon>
    </lineage>
</organism>
<gene>
    <name evidence="2" type="ORF">D3P96_08230</name>
</gene>
<protein>
    <submittedName>
        <fullName evidence="2">Uncharacterized protein</fullName>
    </submittedName>
</protein>
<dbReference type="AlphaFoldDB" id="A0A3P2R967"/>
<evidence type="ECO:0000256" key="1">
    <source>
        <dbReference type="SAM" id="Phobius"/>
    </source>
</evidence>
<dbReference type="Proteomes" id="UP000275836">
    <property type="component" value="Unassembled WGS sequence"/>
</dbReference>
<proteinExistence type="predicted"/>
<dbReference type="RefSeq" id="WP_124943854.1">
    <property type="nucleotide sequence ID" value="NZ_RHGY01000013.1"/>
</dbReference>
<reference evidence="2 3" key="1">
    <citation type="submission" date="2018-10" db="EMBL/GenBank/DDBJ databases">
        <title>Draft genome sequence of Weissella viridescens UCO-SMC3.</title>
        <authorList>
            <person name="Garcia-Cancino A."/>
            <person name="Espinoza-Monje M."/>
            <person name="Albarracin L."/>
            <person name="Garcia-Castillo V."/>
            <person name="Campos-Martin J."/>
            <person name="Nakano Y."/>
            <person name="Guitierrez-Zamorano C."/>
            <person name="Ikeda-Ohtsubo W."/>
            <person name="Morita H."/>
            <person name="Kitazawa H."/>
            <person name="Villena J."/>
        </authorList>
    </citation>
    <scope>NUCLEOTIDE SEQUENCE [LARGE SCALE GENOMIC DNA]</scope>
    <source>
        <strain evidence="2 3">UCO-SMC3</strain>
    </source>
</reference>
<feature type="transmembrane region" description="Helical" evidence="1">
    <location>
        <begin position="12"/>
        <end position="31"/>
    </location>
</feature>
<keyword evidence="1" id="KW-0472">Membrane</keyword>
<sequence>MDLTGLQQWVSQQGTALLIIGIVFLTVLAFLRRDFKELIMVALFGGGAWLLISQGPMVLRAISTIFQKIFG</sequence>
<comment type="caution">
    <text evidence="2">The sequence shown here is derived from an EMBL/GenBank/DDBJ whole genome shotgun (WGS) entry which is preliminary data.</text>
</comment>
<accession>A0A3P2R967</accession>
<dbReference type="EMBL" id="RHGY01000013">
    <property type="protein sequence ID" value="RRG17349.1"/>
    <property type="molecule type" value="Genomic_DNA"/>
</dbReference>
<keyword evidence="1" id="KW-0812">Transmembrane</keyword>